<proteinExistence type="predicted"/>
<organism evidence="1 2">
    <name type="scientific">Vibrio vulnificus</name>
    <dbReference type="NCBI Taxonomy" id="672"/>
    <lineage>
        <taxon>Bacteria</taxon>
        <taxon>Pseudomonadati</taxon>
        <taxon>Pseudomonadota</taxon>
        <taxon>Gammaproteobacteria</taxon>
        <taxon>Vibrionales</taxon>
        <taxon>Vibrionaceae</taxon>
        <taxon>Vibrio</taxon>
    </lineage>
</organism>
<dbReference type="AlphaFoldDB" id="A0AAW4H6I5"/>
<sequence>MQKLIEKLFKLQGMERKALPELELYEYSEPDKTGYWLVVHGEPELSPELQANWLSDCKKTTLDPALEKNINLLIVWQVESLNEKTSKMVHHAEEDSYFFKKHVLPYTSDELEALQLIVEQNGLESVFRNVLTDTQTFTAYKAQYSQGGWQSLLYRLAIKVSALTIQGSSKADLTNLEHNIQEKVLKSPNAKILRATELALSDIADQHPLQEITPENLLALMTSQLGKDDYELDC</sequence>
<dbReference type="Pfam" id="PF20289">
    <property type="entry name" value="MComp1"/>
    <property type="match status" value="1"/>
</dbReference>
<protein>
    <submittedName>
        <fullName evidence="1">Uncharacterized protein</fullName>
    </submittedName>
</protein>
<dbReference type="InterPro" id="IPR046905">
    <property type="entry name" value="ABC-3C_MC1"/>
</dbReference>
<dbReference type="EMBL" id="JAFKOQ010000001">
    <property type="protein sequence ID" value="MBN8120380.1"/>
    <property type="molecule type" value="Genomic_DNA"/>
</dbReference>
<evidence type="ECO:0000313" key="1">
    <source>
        <dbReference type="EMBL" id="MBN8120380.1"/>
    </source>
</evidence>
<gene>
    <name evidence="1" type="ORF">J0J18_01445</name>
</gene>
<dbReference type="Proteomes" id="UP000664056">
    <property type="component" value="Unassembled WGS sequence"/>
</dbReference>
<dbReference type="RefSeq" id="WP_130247979.1">
    <property type="nucleotide sequence ID" value="NZ_CP151592.1"/>
</dbReference>
<reference evidence="1" key="1">
    <citation type="submission" date="2021-03" db="EMBL/GenBank/DDBJ databases">
        <title>Study of the foodborne Vibrio vulnificus isolates from China.</title>
        <authorList>
            <person name="Zheng Z."/>
            <person name="Ye L."/>
        </authorList>
    </citation>
    <scope>NUCLEOTIDE SEQUENCE</scope>
    <source>
        <strain evidence="1">Vv1582</strain>
    </source>
</reference>
<name>A0AAW4H6I5_VIBVL</name>
<evidence type="ECO:0000313" key="2">
    <source>
        <dbReference type="Proteomes" id="UP000664056"/>
    </source>
</evidence>
<comment type="caution">
    <text evidence="1">The sequence shown here is derived from an EMBL/GenBank/DDBJ whole genome shotgun (WGS) entry which is preliminary data.</text>
</comment>
<accession>A0AAW4H6I5</accession>